<evidence type="ECO:0000256" key="1">
    <source>
        <dbReference type="SAM" id="SignalP"/>
    </source>
</evidence>
<dbReference type="EMBL" id="JAVHNQ010000011">
    <property type="protein sequence ID" value="KAK6336074.1"/>
    <property type="molecule type" value="Genomic_DNA"/>
</dbReference>
<comment type="caution">
    <text evidence="2">The sequence shown here is derived from an EMBL/GenBank/DDBJ whole genome shotgun (WGS) entry which is preliminary data.</text>
</comment>
<dbReference type="AlphaFoldDB" id="A0AAV9U8E6"/>
<feature type="chain" id="PRO_5043900394" evidence="1">
    <location>
        <begin position="19"/>
        <end position="201"/>
    </location>
</feature>
<evidence type="ECO:0000313" key="2">
    <source>
        <dbReference type="EMBL" id="KAK6336074.1"/>
    </source>
</evidence>
<organism evidence="2 3">
    <name type="scientific">Orbilia brochopaga</name>
    <dbReference type="NCBI Taxonomy" id="3140254"/>
    <lineage>
        <taxon>Eukaryota</taxon>
        <taxon>Fungi</taxon>
        <taxon>Dikarya</taxon>
        <taxon>Ascomycota</taxon>
        <taxon>Pezizomycotina</taxon>
        <taxon>Orbiliomycetes</taxon>
        <taxon>Orbiliales</taxon>
        <taxon>Orbiliaceae</taxon>
        <taxon>Orbilia</taxon>
    </lineage>
</organism>
<keyword evidence="3" id="KW-1185">Reference proteome</keyword>
<proteinExistence type="predicted"/>
<gene>
    <name evidence="2" type="ORF">TWF696_001643</name>
</gene>
<reference evidence="2 3" key="1">
    <citation type="submission" date="2019-10" db="EMBL/GenBank/DDBJ databases">
        <authorList>
            <person name="Palmer J.M."/>
        </authorList>
    </citation>
    <scope>NUCLEOTIDE SEQUENCE [LARGE SCALE GENOMIC DNA]</scope>
    <source>
        <strain evidence="2 3">TWF696</strain>
    </source>
</reference>
<evidence type="ECO:0000313" key="3">
    <source>
        <dbReference type="Proteomes" id="UP001375240"/>
    </source>
</evidence>
<accession>A0AAV9U8E6</accession>
<feature type="signal peptide" evidence="1">
    <location>
        <begin position="1"/>
        <end position="18"/>
    </location>
</feature>
<protein>
    <submittedName>
        <fullName evidence="2">Uncharacterized protein</fullName>
    </submittedName>
</protein>
<keyword evidence="1" id="KW-0732">Signal</keyword>
<name>A0AAV9U8E6_9PEZI</name>
<sequence length="201" mass="22033">MAMKTFFGSIATLCSSIAALVLHIITSNDHKGAEPVLNGQDSEDTMIGSSYEPEIRKASIVKVPNSFNFVCQPSRVYLTPKTTFVGPRLGQTVVCDSFDSSLGSSVFSSIVAQRKGNKSLPFSKGSRHCSVTTDVEFNFTEVESQINNPQRGSLPMHIRPIAESAEYDWEKMNFITTPNIAEDEASCIPHVRLSENKQPPS</sequence>
<dbReference type="Proteomes" id="UP001375240">
    <property type="component" value="Unassembled WGS sequence"/>
</dbReference>